<accession>A0A4Q7U0T3</accession>
<evidence type="ECO:0000313" key="3">
    <source>
        <dbReference type="Proteomes" id="UP000291832"/>
    </source>
</evidence>
<sequence length="223" mass="22701">MEQTMKKKKMSGKARAALAVGSLLGVAALATTAAFTDFANINLGSGGEGIGSSSKFDIAVVDTDDTVLQADTEAGVDWVIPGADSFVPGRTLTTTIPVFNNSKTITGDLSVVVEAIGDGSIGTSPNIMKFLKFSATDTSTGTVLFGDPADPTAGVDLASAEAEIADVAARGADSLAEGDAYVSGANGSEHTIELQVHFTDEPETADYNGGQAALRVHIDAQSK</sequence>
<organism evidence="2 3">
    <name type="scientific">Leucobacter luti</name>
    <dbReference type="NCBI Taxonomy" id="340320"/>
    <lineage>
        <taxon>Bacteria</taxon>
        <taxon>Bacillati</taxon>
        <taxon>Actinomycetota</taxon>
        <taxon>Actinomycetes</taxon>
        <taxon>Micrococcales</taxon>
        <taxon>Microbacteriaceae</taxon>
        <taxon>Leucobacter</taxon>
    </lineage>
</organism>
<name>A0A4Q7U0T3_9MICO</name>
<gene>
    <name evidence="2" type="ORF">EV139_1554</name>
</gene>
<protein>
    <recommendedName>
        <fullName evidence="4">Ribosomally synthesized peptide with SipW-like signal peptide</fullName>
    </recommendedName>
</protein>
<evidence type="ECO:0000256" key="1">
    <source>
        <dbReference type="SAM" id="SignalP"/>
    </source>
</evidence>
<feature type="signal peptide" evidence="1">
    <location>
        <begin position="1"/>
        <end position="33"/>
    </location>
</feature>
<evidence type="ECO:0008006" key="4">
    <source>
        <dbReference type="Google" id="ProtNLM"/>
    </source>
</evidence>
<dbReference type="AlphaFoldDB" id="A0A4Q7U0T3"/>
<evidence type="ECO:0000313" key="2">
    <source>
        <dbReference type="EMBL" id="RZT66128.1"/>
    </source>
</evidence>
<dbReference type="EMBL" id="SHKI01000004">
    <property type="protein sequence ID" value="RZT66128.1"/>
    <property type="molecule type" value="Genomic_DNA"/>
</dbReference>
<feature type="chain" id="PRO_5020597539" description="Ribosomally synthesized peptide with SipW-like signal peptide" evidence="1">
    <location>
        <begin position="34"/>
        <end position="223"/>
    </location>
</feature>
<reference evidence="2 3" key="1">
    <citation type="journal article" date="2015" name="Stand. Genomic Sci.">
        <title>Genomic Encyclopedia of Bacterial and Archaeal Type Strains, Phase III: the genomes of soil and plant-associated and newly described type strains.</title>
        <authorList>
            <person name="Whitman W.B."/>
            <person name="Woyke T."/>
            <person name="Klenk H.P."/>
            <person name="Zhou Y."/>
            <person name="Lilburn T.G."/>
            <person name="Beck B.J."/>
            <person name="De Vos P."/>
            <person name="Vandamme P."/>
            <person name="Eisen J.A."/>
            <person name="Garrity G."/>
            <person name="Hugenholtz P."/>
            <person name="Kyrpides N.C."/>
        </authorList>
    </citation>
    <scope>NUCLEOTIDE SEQUENCE [LARGE SCALE GENOMIC DNA]</scope>
    <source>
        <strain evidence="2 3">RF6</strain>
    </source>
</reference>
<keyword evidence="1" id="KW-0732">Signal</keyword>
<dbReference type="Proteomes" id="UP000291832">
    <property type="component" value="Unassembled WGS sequence"/>
</dbReference>
<comment type="caution">
    <text evidence="2">The sequence shown here is derived from an EMBL/GenBank/DDBJ whole genome shotgun (WGS) entry which is preliminary data.</text>
</comment>
<proteinExistence type="predicted"/>
<keyword evidence="3" id="KW-1185">Reference proteome</keyword>